<organism evidence="1 2">
    <name type="scientific">Gossypium arboreum</name>
    <name type="common">Tree cotton</name>
    <name type="synonym">Gossypium nanking</name>
    <dbReference type="NCBI Taxonomy" id="29729"/>
    <lineage>
        <taxon>Eukaryota</taxon>
        <taxon>Viridiplantae</taxon>
        <taxon>Streptophyta</taxon>
        <taxon>Embryophyta</taxon>
        <taxon>Tracheophyta</taxon>
        <taxon>Spermatophyta</taxon>
        <taxon>Magnoliopsida</taxon>
        <taxon>eudicotyledons</taxon>
        <taxon>Gunneridae</taxon>
        <taxon>Pentapetalae</taxon>
        <taxon>rosids</taxon>
        <taxon>malvids</taxon>
        <taxon>Malvales</taxon>
        <taxon>Malvaceae</taxon>
        <taxon>Malvoideae</taxon>
        <taxon>Gossypium</taxon>
    </lineage>
</organism>
<evidence type="ECO:0000313" key="1">
    <source>
        <dbReference type="EMBL" id="KAK5832142.1"/>
    </source>
</evidence>
<evidence type="ECO:0000313" key="2">
    <source>
        <dbReference type="Proteomes" id="UP001358586"/>
    </source>
</evidence>
<protein>
    <recommendedName>
        <fullName evidence="3">RNase H type-1 domain-containing protein</fullName>
    </recommendedName>
</protein>
<dbReference type="EMBL" id="JARKNE010000005">
    <property type="protein sequence ID" value="KAK5832142.1"/>
    <property type="molecule type" value="Genomic_DNA"/>
</dbReference>
<gene>
    <name evidence="1" type="ORF">PVK06_015942</name>
</gene>
<comment type="caution">
    <text evidence="1">The sequence shown here is derived from an EMBL/GenBank/DDBJ whole genome shotgun (WGS) entry which is preliminary data.</text>
</comment>
<keyword evidence="2" id="KW-1185">Reference proteome</keyword>
<evidence type="ECO:0008006" key="3">
    <source>
        <dbReference type="Google" id="ProtNLM"/>
    </source>
</evidence>
<proteinExistence type="predicted"/>
<dbReference type="Proteomes" id="UP001358586">
    <property type="component" value="Chromosome 5"/>
</dbReference>
<reference evidence="1 2" key="1">
    <citation type="submission" date="2023-03" db="EMBL/GenBank/DDBJ databases">
        <title>WGS of Gossypium arboreum.</title>
        <authorList>
            <person name="Yu D."/>
        </authorList>
    </citation>
    <scope>NUCLEOTIDE SEQUENCE [LARGE SCALE GENOMIC DNA]</scope>
    <source>
        <tissue evidence="1">Leaf</tissue>
    </source>
</reference>
<name>A0ABR0PZC3_GOSAR</name>
<accession>A0ABR0PZC3</accession>
<sequence length="70" mass="8010">MTIILVFKNRPWELAFKKVSREANQAADFTAALHSRDHTLCNRFEQPPQGIHAILRSNARATSPERRSHA</sequence>